<dbReference type="AlphaFoldDB" id="A0A6G5AET7"/>
<evidence type="ECO:0000313" key="1">
    <source>
        <dbReference type="EMBL" id="NIE49502.1"/>
    </source>
</evidence>
<organism evidence="1">
    <name type="scientific">Rhipicephalus microplus</name>
    <name type="common">Cattle tick</name>
    <name type="synonym">Boophilus microplus</name>
    <dbReference type="NCBI Taxonomy" id="6941"/>
    <lineage>
        <taxon>Eukaryota</taxon>
        <taxon>Metazoa</taxon>
        <taxon>Ecdysozoa</taxon>
        <taxon>Arthropoda</taxon>
        <taxon>Chelicerata</taxon>
        <taxon>Arachnida</taxon>
        <taxon>Acari</taxon>
        <taxon>Parasitiformes</taxon>
        <taxon>Ixodida</taxon>
        <taxon>Ixodoidea</taxon>
        <taxon>Ixodidae</taxon>
        <taxon>Rhipicephalinae</taxon>
        <taxon>Rhipicephalus</taxon>
        <taxon>Boophilus</taxon>
    </lineage>
</organism>
<sequence length="122" mass="13648">MKKMHKVADSLQRCECSHCRSFCFKTSMTKSVCCVSATGQHQGTKDNINGLQFFLKTCTTNRRANGYATWKAQSNQHFLQELNALHKVQALPMVSKISRSAICQAQSKKIPVVSNCTTSFNI</sequence>
<name>A0A6G5AET7_RHIMP</name>
<accession>A0A6G5AET7</accession>
<reference evidence="1" key="1">
    <citation type="submission" date="2020-03" db="EMBL/GenBank/DDBJ databases">
        <title>A transcriptome and proteome of the tick Rhipicephalus microplus shaped by the genetic composition of its hosts and developmental stage.</title>
        <authorList>
            <person name="Garcia G.R."/>
            <person name="Ribeiro J.M.C."/>
            <person name="Maruyama S.R."/>
            <person name="Gardinasse L.G."/>
            <person name="Nelson K."/>
            <person name="Ferreira B.R."/>
            <person name="Andrade T.G."/>
            <person name="Santos I.K.F.M."/>
        </authorList>
    </citation>
    <scope>NUCLEOTIDE SEQUENCE</scope>
    <source>
        <strain evidence="1">NSGR</strain>
        <tissue evidence="1">Salivary glands</tissue>
    </source>
</reference>
<proteinExistence type="predicted"/>
<dbReference type="EMBL" id="GIKN01007229">
    <property type="protein sequence ID" value="NIE49502.1"/>
    <property type="molecule type" value="Transcribed_RNA"/>
</dbReference>
<protein>
    <submittedName>
        <fullName evidence="1">Uncharacterized protein</fullName>
    </submittedName>
</protein>